<dbReference type="Pfam" id="PF13556">
    <property type="entry name" value="HTH_30"/>
    <property type="match status" value="1"/>
</dbReference>
<reference evidence="4 5" key="1">
    <citation type="submission" date="2020-04" db="EMBL/GenBank/DDBJ databases">
        <title>Genome-Wide Identification of 5-Methylcytosine Sites in Bacterial Genomes By High-Throughput Sequencing of MspJI Restriction Fragments.</title>
        <authorList>
            <person name="Wu V."/>
        </authorList>
    </citation>
    <scope>NUCLEOTIDE SEQUENCE [LARGE SCALE GENOMIC DNA]</scope>
    <source>
        <strain evidence="4 5">S2</strain>
    </source>
</reference>
<dbReference type="InterPro" id="IPR025736">
    <property type="entry name" value="PucR_C-HTH_dom"/>
</dbReference>
<accession>A0A6H1P0P6</accession>
<sequence length="423" mass="49507">MSLYINPGVIILNTRLHDPFKTAFDSLDEFADLISQVLMCPITIEDANHRLLAYSTHDERTDPARISTIIGRRVPEKVINQLWKEGTIPALLKTQEPVRVKNMNDIGLNHRVAISIWKQDEVIGFIWAIEIDKTLTADDFILLKKAADSAKNKLLQLQTRKNKKEERSQEFFWKLLTGHLKAKEEIFEHFHSLQLTPPTSYAVLVFQFHENITNKVEQSISYLLKTNQRIKITLYTIDCNQLILLVSVTNIENPFNELDQFAKFFVLQMSERYGIKEIKPGYSSIKEDYQKTNKAYKETLAVLSIKEKFPMETKDIFNYQKLGIYQIFDLILEKRQAEEYENYSLKLLHEYDQKHNSNLIETLEVFLNKDNNINDAAKELNIHANTLNYRLKRITEIGDVNFKDPNQKMILYLDLKLEKYQGI</sequence>
<dbReference type="PANTHER" id="PTHR33744">
    <property type="entry name" value="CARBOHYDRATE DIACID REGULATOR"/>
    <property type="match status" value="1"/>
</dbReference>
<dbReference type="Gene3D" id="1.10.10.2840">
    <property type="entry name" value="PucR C-terminal helix-turn-helix domain"/>
    <property type="match status" value="1"/>
</dbReference>
<gene>
    <name evidence="4" type="ORF">HFZ78_10045</name>
</gene>
<comment type="similarity">
    <text evidence="1">Belongs to the CdaR family.</text>
</comment>
<evidence type="ECO:0000259" key="3">
    <source>
        <dbReference type="Pfam" id="PF17853"/>
    </source>
</evidence>
<protein>
    <submittedName>
        <fullName evidence="4">PucR family transcriptional regulator</fullName>
    </submittedName>
</protein>
<evidence type="ECO:0000259" key="2">
    <source>
        <dbReference type="Pfam" id="PF13556"/>
    </source>
</evidence>
<dbReference type="Gene3D" id="3.30.450.40">
    <property type="match status" value="1"/>
</dbReference>
<evidence type="ECO:0000313" key="4">
    <source>
        <dbReference type="EMBL" id="QIZ06997.1"/>
    </source>
</evidence>
<dbReference type="InterPro" id="IPR029016">
    <property type="entry name" value="GAF-like_dom_sf"/>
</dbReference>
<dbReference type="InterPro" id="IPR051448">
    <property type="entry name" value="CdaR-like_regulators"/>
</dbReference>
<dbReference type="InterPro" id="IPR042070">
    <property type="entry name" value="PucR_C-HTH_sf"/>
</dbReference>
<name>A0A6H1P0P6_PRIMG</name>
<dbReference type="Proteomes" id="UP000501868">
    <property type="component" value="Chromosome"/>
</dbReference>
<evidence type="ECO:0000256" key="1">
    <source>
        <dbReference type="ARBA" id="ARBA00006754"/>
    </source>
</evidence>
<evidence type="ECO:0000313" key="5">
    <source>
        <dbReference type="Proteomes" id="UP000501868"/>
    </source>
</evidence>
<organism evidence="4 5">
    <name type="scientific">Priestia megaterium</name>
    <name type="common">Bacillus megaterium</name>
    <dbReference type="NCBI Taxonomy" id="1404"/>
    <lineage>
        <taxon>Bacteria</taxon>
        <taxon>Bacillati</taxon>
        <taxon>Bacillota</taxon>
        <taxon>Bacilli</taxon>
        <taxon>Bacillales</taxon>
        <taxon>Bacillaceae</taxon>
        <taxon>Priestia</taxon>
    </lineage>
</organism>
<dbReference type="PANTHER" id="PTHR33744:SF1">
    <property type="entry name" value="DNA-BINDING TRANSCRIPTIONAL ACTIVATOR ADER"/>
    <property type="match status" value="1"/>
</dbReference>
<reference evidence="4 5" key="2">
    <citation type="submission" date="2020-04" db="EMBL/GenBank/DDBJ databases">
        <authorList>
            <person name="Fomenkov A."/>
            <person name="Anton B.P."/>
            <person name="Roberts R.J."/>
        </authorList>
    </citation>
    <scope>NUCLEOTIDE SEQUENCE [LARGE SCALE GENOMIC DNA]</scope>
    <source>
        <strain evidence="4 5">S2</strain>
    </source>
</reference>
<feature type="domain" description="CdaR GGDEF-like" evidence="3">
    <location>
        <begin position="182"/>
        <end position="305"/>
    </location>
</feature>
<dbReference type="Pfam" id="PF17853">
    <property type="entry name" value="GGDEF_2"/>
    <property type="match status" value="1"/>
</dbReference>
<feature type="domain" description="PucR C-terminal helix-turn-helix" evidence="2">
    <location>
        <begin position="359"/>
        <end position="416"/>
    </location>
</feature>
<dbReference type="InterPro" id="IPR041522">
    <property type="entry name" value="CdaR_GGDEF"/>
</dbReference>
<dbReference type="EMBL" id="CP051128">
    <property type="protein sequence ID" value="QIZ06997.1"/>
    <property type="molecule type" value="Genomic_DNA"/>
</dbReference>
<proteinExistence type="inferred from homology"/>
<dbReference type="AlphaFoldDB" id="A0A6H1P0P6"/>